<dbReference type="PANTHER" id="PTHR33701">
    <property type="entry name" value="TRANSMEMBRANE PROTEIN"/>
    <property type="match status" value="1"/>
</dbReference>
<dbReference type="AlphaFoldDB" id="A0A804M0I2"/>
<dbReference type="Proteomes" id="UP000007305">
    <property type="component" value="Chromosome 1"/>
</dbReference>
<reference evidence="3" key="1">
    <citation type="submission" date="2015-12" db="EMBL/GenBank/DDBJ databases">
        <title>Update maize B73 reference genome by single molecule sequencing technologies.</title>
        <authorList>
            <consortium name="Maize Genome Sequencing Project"/>
            <person name="Ware D."/>
        </authorList>
    </citation>
    <scope>NUCLEOTIDE SEQUENCE [LARGE SCALE GENOMIC DNA]</scope>
    <source>
        <strain evidence="3">cv. B73</strain>
    </source>
</reference>
<dbReference type="InParanoid" id="A0A804M0I2"/>
<keyword evidence="3" id="KW-1185">Reference proteome</keyword>
<feature type="compositionally biased region" description="Basic residues" evidence="1">
    <location>
        <begin position="65"/>
        <end position="87"/>
    </location>
</feature>
<accession>A0A804M0I2</accession>
<feature type="region of interest" description="Disordered" evidence="1">
    <location>
        <begin position="1"/>
        <end position="172"/>
    </location>
</feature>
<organism evidence="2 3">
    <name type="scientific">Zea mays</name>
    <name type="common">Maize</name>
    <dbReference type="NCBI Taxonomy" id="4577"/>
    <lineage>
        <taxon>Eukaryota</taxon>
        <taxon>Viridiplantae</taxon>
        <taxon>Streptophyta</taxon>
        <taxon>Embryophyta</taxon>
        <taxon>Tracheophyta</taxon>
        <taxon>Spermatophyta</taxon>
        <taxon>Magnoliopsida</taxon>
        <taxon>Liliopsida</taxon>
        <taxon>Poales</taxon>
        <taxon>Poaceae</taxon>
        <taxon>PACMAD clade</taxon>
        <taxon>Panicoideae</taxon>
        <taxon>Andropogonodae</taxon>
        <taxon>Andropogoneae</taxon>
        <taxon>Tripsacinae</taxon>
        <taxon>Zea</taxon>
    </lineage>
</organism>
<evidence type="ECO:0000313" key="3">
    <source>
        <dbReference type="Proteomes" id="UP000007305"/>
    </source>
</evidence>
<dbReference type="Gramene" id="Zm00001eb049990_T001">
    <property type="protein sequence ID" value="Zm00001eb049990_P001"/>
    <property type="gene ID" value="Zm00001eb049990"/>
</dbReference>
<evidence type="ECO:0000256" key="1">
    <source>
        <dbReference type="SAM" id="MobiDB-lite"/>
    </source>
</evidence>
<dbReference type="EnsemblPlants" id="Zm00001eb049990_T001">
    <property type="protein sequence ID" value="Zm00001eb049990_P001"/>
    <property type="gene ID" value="Zm00001eb049990"/>
</dbReference>
<evidence type="ECO:0000313" key="2">
    <source>
        <dbReference type="EnsemblPlants" id="Zm00001eb049990_P001"/>
    </source>
</evidence>
<reference evidence="2" key="2">
    <citation type="submission" date="2019-07" db="EMBL/GenBank/DDBJ databases">
        <authorList>
            <person name="Seetharam A."/>
            <person name="Woodhouse M."/>
            <person name="Cannon E."/>
        </authorList>
    </citation>
    <scope>NUCLEOTIDE SEQUENCE [LARGE SCALE GENOMIC DNA]</scope>
    <source>
        <strain evidence="2">cv. B73</strain>
    </source>
</reference>
<dbReference type="PANTHER" id="PTHR33701:SF7">
    <property type="entry name" value="OS05G0446500 PROTEIN"/>
    <property type="match status" value="1"/>
</dbReference>
<protein>
    <submittedName>
        <fullName evidence="2">Uncharacterized protein</fullName>
    </submittedName>
</protein>
<name>A0A804M0I2_MAIZE</name>
<reference evidence="2" key="3">
    <citation type="submission" date="2021-05" db="UniProtKB">
        <authorList>
            <consortium name="EnsemblPlants"/>
        </authorList>
    </citation>
    <scope>IDENTIFICATION</scope>
    <source>
        <strain evidence="2">cv. B73</strain>
    </source>
</reference>
<feature type="compositionally biased region" description="Low complexity" evidence="1">
    <location>
        <begin position="34"/>
        <end position="47"/>
    </location>
</feature>
<sequence length="203" mass="22123">SEYEADTGDPNAGERDGGGGNAAEDALSRSELGAPAAAAAAASAAQAGGLSWRGRAASPECERRRPQHQQHKGRQLRQRHGHDHRRGYFYCRVADSSPKYHPGQSCRKIKRKELRSQTEEEEGNDNAVESTEDGHERSDCTVCTDQTANVDGEVNQDGHGSSSNGRVEGRDDLAMVYQKDGEMERVLEKQAELIGQFEAQENA</sequence>
<proteinExistence type="predicted"/>